<feature type="domain" description="Thymidylate kinase-like" evidence="12">
    <location>
        <begin position="37"/>
        <end position="238"/>
    </location>
</feature>
<keyword evidence="7 11" id="KW-0418">Kinase</keyword>
<keyword evidence="6 11" id="KW-0547">Nucleotide-binding</keyword>
<dbReference type="SUPFAM" id="SSF52540">
    <property type="entry name" value="P-loop containing nucleoside triphosphate hydrolases"/>
    <property type="match status" value="1"/>
</dbReference>
<dbReference type="Proteomes" id="UP001050975">
    <property type="component" value="Unassembled WGS sequence"/>
</dbReference>
<dbReference type="InterPro" id="IPR018095">
    <property type="entry name" value="Thymidylate_kin_CS"/>
</dbReference>
<sequence>MLPENSAELASTSLKENVACTEKIKPTSAQKGKLIAFEGVEGCGKTTQLRRLGQWLQDSGWLLRLKAAGIAQEVVVTREPGGTELGLGLRRLLLEVRPHLSIHERAELFLYAADRAQHVEEVLLPQLARGAIVLCDRYTDSTIAYQGYGRGLSLSPIEQLNQIATGGLQSDLTLWLDLDPAVGLARKQQQKEITRMEQADLTFHQRVQEGFTALAKAYPTRIARVDASLSQESVQEQIRILVEKRLSEWYPNW</sequence>
<evidence type="ECO:0000313" key="13">
    <source>
        <dbReference type="EMBL" id="GET38374.1"/>
    </source>
</evidence>
<feature type="binding site" evidence="11">
    <location>
        <begin position="39"/>
        <end position="46"/>
    </location>
    <ligand>
        <name>ATP</name>
        <dbReference type="ChEBI" id="CHEBI:30616"/>
    </ligand>
</feature>
<dbReference type="PROSITE" id="PS01331">
    <property type="entry name" value="THYMIDYLATE_KINASE"/>
    <property type="match status" value="1"/>
</dbReference>
<dbReference type="GO" id="GO:0006235">
    <property type="term" value="P:dTTP biosynthetic process"/>
    <property type="evidence" value="ECO:0007669"/>
    <property type="project" value="UniProtKB-UniRule"/>
</dbReference>
<dbReference type="PANTHER" id="PTHR10344:SF4">
    <property type="entry name" value="UMP-CMP KINASE 2, MITOCHONDRIAL"/>
    <property type="match status" value="1"/>
</dbReference>
<proteinExistence type="inferred from homology"/>
<dbReference type="InterPro" id="IPR027417">
    <property type="entry name" value="P-loop_NTPase"/>
</dbReference>
<evidence type="ECO:0000256" key="7">
    <source>
        <dbReference type="ARBA" id="ARBA00022777"/>
    </source>
</evidence>
<comment type="similarity">
    <text evidence="1 11">Belongs to the thymidylate kinase family.</text>
</comment>
<keyword evidence="8 11" id="KW-0067">ATP-binding</keyword>
<reference evidence="13" key="1">
    <citation type="submission" date="2019-10" db="EMBL/GenBank/DDBJ databases">
        <title>Draft genome sequece of Microseira wollei NIES-4236.</title>
        <authorList>
            <person name="Yamaguchi H."/>
            <person name="Suzuki S."/>
            <person name="Kawachi M."/>
        </authorList>
    </citation>
    <scope>NUCLEOTIDE SEQUENCE</scope>
    <source>
        <strain evidence="13">NIES-4236</strain>
    </source>
</reference>
<dbReference type="FunFam" id="3.40.50.300:FF:000225">
    <property type="entry name" value="Thymidylate kinase"/>
    <property type="match status" value="1"/>
</dbReference>
<accession>A0AAV3X869</accession>
<dbReference type="AlphaFoldDB" id="A0AAV3X869"/>
<dbReference type="EMBL" id="BLAY01000043">
    <property type="protein sequence ID" value="GET38374.1"/>
    <property type="molecule type" value="Genomic_DNA"/>
</dbReference>
<evidence type="ECO:0000256" key="8">
    <source>
        <dbReference type="ARBA" id="ARBA00022840"/>
    </source>
</evidence>
<evidence type="ECO:0000256" key="2">
    <source>
        <dbReference type="ARBA" id="ARBA00012980"/>
    </source>
</evidence>
<dbReference type="HAMAP" id="MF_00165">
    <property type="entry name" value="Thymidylate_kinase"/>
    <property type="match status" value="1"/>
</dbReference>
<gene>
    <name evidence="11" type="primary">tmk</name>
    <name evidence="13" type="ORF">MiSe_31300</name>
</gene>
<keyword evidence="14" id="KW-1185">Reference proteome</keyword>
<dbReference type="EC" id="2.7.4.9" evidence="2 11"/>
<dbReference type="InterPro" id="IPR039430">
    <property type="entry name" value="Thymidylate_kin-like_dom"/>
</dbReference>
<keyword evidence="5 11" id="KW-0545">Nucleotide biosynthesis</keyword>
<dbReference type="Gene3D" id="3.40.50.300">
    <property type="entry name" value="P-loop containing nucleotide triphosphate hydrolases"/>
    <property type="match status" value="1"/>
</dbReference>
<evidence type="ECO:0000256" key="10">
    <source>
        <dbReference type="ARBA" id="ARBA00057735"/>
    </source>
</evidence>
<dbReference type="PANTHER" id="PTHR10344">
    <property type="entry name" value="THYMIDYLATE KINASE"/>
    <property type="match status" value="1"/>
</dbReference>
<dbReference type="GO" id="GO:0005829">
    <property type="term" value="C:cytosol"/>
    <property type="evidence" value="ECO:0007669"/>
    <property type="project" value="TreeGrafter"/>
</dbReference>
<dbReference type="GO" id="GO:0006233">
    <property type="term" value="P:dTDP biosynthetic process"/>
    <property type="evidence" value="ECO:0007669"/>
    <property type="project" value="InterPro"/>
</dbReference>
<organism evidence="13 14">
    <name type="scientific">Microseira wollei NIES-4236</name>
    <dbReference type="NCBI Taxonomy" id="2530354"/>
    <lineage>
        <taxon>Bacteria</taxon>
        <taxon>Bacillati</taxon>
        <taxon>Cyanobacteriota</taxon>
        <taxon>Cyanophyceae</taxon>
        <taxon>Oscillatoriophycideae</taxon>
        <taxon>Aerosakkonematales</taxon>
        <taxon>Aerosakkonemataceae</taxon>
        <taxon>Microseira</taxon>
    </lineage>
</organism>
<comment type="catalytic activity">
    <reaction evidence="9 11">
        <text>dTMP + ATP = dTDP + ADP</text>
        <dbReference type="Rhea" id="RHEA:13517"/>
        <dbReference type="ChEBI" id="CHEBI:30616"/>
        <dbReference type="ChEBI" id="CHEBI:58369"/>
        <dbReference type="ChEBI" id="CHEBI:63528"/>
        <dbReference type="ChEBI" id="CHEBI:456216"/>
        <dbReference type="EC" id="2.7.4.9"/>
    </reaction>
</comment>
<keyword evidence="4 11" id="KW-0808">Transferase</keyword>
<comment type="function">
    <text evidence="10 11">Phosphorylation of dTMP to form dTDP in both de novo and salvage pathways of dTTP synthesis.</text>
</comment>
<evidence type="ECO:0000256" key="5">
    <source>
        <dbReference type="ARBA" id="ARBA00022727"/>
    </source>
</evidence>
<comment type="caution">
    <text evidence="13">The sequence shown here is derived from an EMBL/GenBank/DDBJ whole genome shotgun (WGS) entry which is preliminary data.</text>
</comment>
<evidence type="ECO:0000256" key="9">
    <source>
        <dbReference type="ARBA" id="ARBA00048743"/>
    </source>
</evidence>
<dbReference type="NCBIfam" id="TIGR00041">
    <property type="entry name" value="DTMP_kinase"/>
    <property type="match status" value="1"/>
</dbReference>
<evidence type="ECO:0000256" key="11">
    <source>
        <dbReference type="HAMAP-Rule" id="MF_00165"/>
    </source>
</evidence>
<dbReference type="InterPro" id="IPR018094">
    <property type="entry name" value="Thymidylate_kinase"/>
</dbReference>
<dbReference type="CDD" id="cd01672">
    <property type="entry name" value="TMPK"/>
    <property type="match status" value="1"/>
</dbReference>
<evidence type="ECO:0000313" key="14">
    <source>
        <dbReference type="Proteomes" id="UP001050975"/>
    </source>
</evidence>
<dbReference type="GO" id="GO:0005524">
    <property type="term" value="F:ATP binding"/>
    <property type="evidence" value="ECO:0007669"/>
    <property type="project" value="UniProtKB-UniRule"/>
</dbReference>
<dbReference type="GO" id="GO:0006227">
    <property type="term" value="P:dUDP biosynthetic process"/>
    <property type="evidence" value="ECO:0007669"/>
    <property type="project" value="TreeGrafter"/>
</dbReference>
<evidence type="ECO:0000256" key="3">
    <source>
        <dbReference type="ARBA" id="ARBA00017144"/>
    </source>
</evidence>
<evidence type="ECO:0000256" key="4">
    <source>
        <dbReference type="ARBA" id="ARBA00022679"/>
    </source>
</evidence>
<evidence type="ECO:0000256" key="6">
    <source>
        <dbReference type="ARBA" id="ARBA00022741"/>
    </source>
</evidence>
<name>A0AAV3X869_9CYAN</name>
<dbReference type="GO" id="GO:0004798">
    <property type="term" value="F:dTMP kinase activity"/>
    <property type="evidence" value="ECO:0007669"/>
    <property type="project" value="UniProtKB-UniRule"/>
</dbReference>
<evidence type="ECO:0000259" key="12">
    <source>
        <dbReference type="Pfam" id="PF02223"/>
    </source>
</evidence>
<evidence type="ECO:0000256" key="1">
    <source>
        <dbReference type="ARBA" id="ARBA00009776"/>
    </source>
</evidence>
<dbReference type="Pfam" id="PF02223">
    <property type="entry name" value="Thymidylate_kin"/>
    <property type="match status" value="1"/>
</dbReference>
<protein>
    <recommendedName>
        <fullName evidence="3 11">Thymidylate kinase</fullName>
        <ecNumber evidence="2 11">2.7.4.9</ecNumber>
    </recommendedName>
    <alternativeName>
        <fullName evidence="11">dTMP kinase</fullName>
    </alternativeName>
</protein>
<dbReference type="RefSeq" id="WP_226581549.1">
    <property type="nucleotide sequence ID" value="NZ_BLAY01000043.1"/>
</dbReference>